<dbReference type="RefSeq" id="XP_062780381.1">
    <property type="nucleotide sequence ID" value="XM_062924330.1"/>
</dbReference>
<protein>
    <submittedName>
        <fullName evidence="1">Uncharacterized protein</fullName>
    </submittedName>
</protein>
<name>A0AAX4IIA4_9PEZI</name>
<proteinExistence type="predicted"/>
<accession>A0AAX4IIA4</accession>
<dbReference type="GeneID" id="87944674"/>
<dbReference type="KEGG" id="cdet:87944674"/>
<organism evidence="1 2">
    <name type="scientific">Colletotrichum destructivum</name>
    <dbReference type="NCBI Taxonomy" id="34406"/>
    <lineage>
        <taxon>Eukaryota</taxon>
        <taxon>Fungi</taxon>
        <taxon>Dikarya</taxon>
        <taxon>Ascomycota</taxon>
        <taxon>Pezizomycotina</taxon>
        <taxon>Sordariomycetes</taxon>
        <taxon>Hypocreomycetidae</taxon>
        <taxon>Glomerellales</taxon>
        <taxon>Glomerellaceae</taxon>
        <taxon>Colletotrichum</taxon>
        <taxon>Colletotrichum destructivum species complex</taxon>
    </lineage>
</organism>
<keyword evidence="2" id="KW-1185">Reference proteome</keyword>
<gene>
    <name evidence="1" type="ORF">CDEST_08171</name>
</gene>
<dbReference type="EMBL" id="CP137309">
    <property type="protein sequence ID" value="WQF83157.1"/>
    <property type="molecule type" value="Genomic_DNA"/>
</dbReference>
<sequence length="178" mass="19868">MAPRNLVAVELKDDWNAYMSTPVFLVHPTTRPMRGICSGTKAMLDLGQQRRGPPGNQWVSITPLEMTKTGLVSMFRGSESIQVEIPCFLLRIGVIVTRDFGAGVHEYDTLSAKHGRAVKGCFKAGELAVCDNFTLSIPEIVVIKRLRLNARSGFITDFDEYSIHRDFIQYGIGMKDFV</sequence>
<dbReference type="Proteomes" id="UP001322277">
    <property type="component" value="Chromosome 5"/>
</dbReference>
<reference evidence="2" key="1">
    <citation type="journal article" date="2023" name="bioRxiv">
        <title>Complete genome of the Medicago anthracnose fungus, Colletotrichum destructivum, reveals a mini-chromosome-like region within a core chromosome.</title>
        <authorList>
            <person name="Lapalu N."/>
            <person name="Simon A."/>
            <person name="Lu A."/>
            <person name="Plaumann P.-L."/>
            <person name="Amselem J."/>
            <person name="Pigne S."/>
            <person name="Auger A."/>
            <person name="Koch C."/>
            <person name="Dallery J.-F."/>
            <person name="O'Connell R.J."/>
        </authorList>
    </citation>
    <scope>NUCLEOTIDE SEQUENCE [LARGE SCALE GENOMIC DNA]</scope>
    <source>
        <strain evidence="2">CBS 520.97</strain>
    </source>
</reference>
<evidence type="ECO:0000313" key="2">
    <source>
        <dbReference type="Proteomes" id="UP001322277"/>
    </source>
</evidence>
<dbReference type="AlphaFoldDB" id="A0AAX4IIA4"/>
<evidence type="ECO:0000313" key="1">
    <source>
        <dbReference type="EMBL" id="WQF83157.1"/>
    </source>
</evidence>